<sequence length="419" mass="49248">MKILIISHNPFSKISNNGKTLESIFRDFKKEELAQLYFVDDKDIDMDYAGSYFKITDKDLLLKNKEERRVDLEGKTAVSSQKKGLDLRRYKHNLAIFRDYLWKFKKVKDNKELHQWIQHQNPDFIFFIGGNQVFSHDITVEIVERYHLKSAVYFTDDYIFSTQKKNYLQKLHYTKLYKAYKATISKTELCFGISHLMCQEYSKYYGKKFNPIMNSVNTKLYEGVEKYKNRPQDEIVVSYFGGLHLNRDQMIIRLGKMFSKMGSKKIIINVYTPTEIDSVQKNNFSENNIFIKGTVQGKELYQEIINTDILLHTESDDLFNRSLTKLSVSTKIPEYLLSQNLILAYGPTEIASIKLLQENDLALIIDSEDTDENNIEKIINILSSDEELRLIKNAYQYAVKEFDEEKISTNFRKIIENEI</sequence>
<dbReference type="EMBL" id="JANZQH010000010">
    <property type="protein sequence ID" value="MCT2409544.1"/>
    <property type="molecule type" value="Genomic_DNA"/>
</dbReference>
<organism evidence="1 2">
    <name type="scientific">Chryseobacterium pyrolae</name>
    <dbReference type="NCBI Taxonomy" id="2987481"/>
    <lineage>
        <taxon>Bacteria</taxon>
        <taxon>Pseudomonadati</taxon>
        <taxon>Bacteroidota</taxon>
        <taxon>Flavobacteriia</taxon>
        <taxon>Flavobacteriales</taxon>
        <taxon>Weeksellaceae</taxon>
        <taxon>Chryseobacterium group</taxon>
        <taxon>Chryseobacterium</taxon>
    </lineage>
</organism>
<protein>
    <submittedName>
        <fullName evidence="1">Uncharacterized protein</fullName>
    </submittedName>
</protein>
<accession>A0ABT2ILT6</accession>
<dbReference type="SUPFAM" id="SSF53756">
    <property type="entry name" value="UDP-Glycosyltransferase/glycogen phosphorylase"/>
    <property type="match status" value="1"/>
</dbReference>
<comment type="caution">
    <text evidence="1">The sequence shown here is derived from an EMBL/GenBank/DDBJ whole genome shotgun (WGS) entry which is preliminary data.</text>
</comment>
<name>A0ABT2ILT6_9FLAO</name>
<gene>
    <name evidence="1" type="ORF">NZD88_18485</name>
</gene>
<reference evidence="1" key="1">
    <citation type="submission" date="2022-08" db="EMBL/GenBank/DDBJ databases">
        <title>Chryseobacterium antibioticum,isolated from the rhizosphere soil of Pyrola in Tibet.</title>
        <authorList>
            <person name="Kan Y."/>
        </authorList>
    </citation>
    <scope>NUCLEOTIDE SEQUENCE</scope>
    <source>
        <strain evidence="1">Pc2-12</strain>
    </source>
</reference>
<dbReference type="RefSeq" id="WP_259831086.1">
    <property type="nucleotide sequence ID" value="NZ_JANZQH010000010.1"/>
</dbReference>
<proteinExistence type="predicted"/>
<evidence type="ECO:0000313" key="2">
    <source>
        <dbReference type="Proteomes" id="UP001142057"/>
    </source>
</evidence>
<evidence type="ECO:0000313" key="1">
    <source>
        <dbReference type="EMBL" id="MCT2409544.1"/>
    </source>
</evidence>
<keyword evidence="2" id="KW-1185">Reference proteome</keyword>
<dbReference type="Proteomes" id="UP001142057">
    <property type="component" value="Unassembled WGS sequence"/>
</dbReference>